<name>A0A849VN83_9GAMM</name>
<evidence type="ECO:0000313" key="2">
    <source>
        <dbReference type="Proteomes" id="UP000586305"/>
    </source>
</evidence>
<accession>A0A849VN83</accession>
<evidence type="ECO:0000313" key="1">
    <source>
        <dbReference type="EMBL" id="NOU53101.1"/>
    </source>
</evidence>
<gene>
    <name evidence="1" type="ORF">HG263_21610</name>
</gene>
<dbReference type="EMBL" id="JABBPG010000016">
    <property type="protein sequence ID" value="NOU53101.1"/>
    <property type="molecule type" value="Genomic_DNA"/>
</dbReference>
<sequence>MSLSAYLRAVRDKLSDTFTDLRECELHPGTVNSTELERIGAATPSMLVTLGYVEPPQYIHEGYDRAVIPMVYIITGGNADQQLDDAVNFVDGITQLIEGDGFGYELAHSASDIAAKNLFTTATGRHATSLWVVRWRQLVRYVEPQAPAEPVPTDLYIGIAPEIGADHEPDYTQVTP</sequence>
<proteinExistence type="predicted"/>
<dbReference type="RefSeq" id="WP_171628136.1">
    <property type="nucleotide sequence ID" value="NZ_JABBPG010000016.1"/>
</dbReference>
<keyword evidence="2" id="KW-1185">Reference proteome</keyword>
<protein>
    <recommendedName>
        <fullName evidence="3">Gp37 protein</fullName>
    </recommendedName>
</protein>
<comment type="caution">
    <text evidence="1">The sequence shown here is derived from an EMBL/GenBank/DDBJ whole genome shotgun (WGS) entry which is preliminary data.</text>
</comment>
<dbReference type="AlphaFoldDB" id="A0A849VN83"/>
<organism evidence="1 2">
    <name type="scientific">Pseudoalteromonas caenipelagi</name>
    <dbReference type="NCBI Taxonomy" id="2726988"/>
    <lineage>
        <taxon>Bacteria</taxon>
        <taxon>Pseudomonadati</taxon>
        <taxon>Pseudomonadota</taxon>
        <taxon>Gammaproteobacteria</taxon>
        <taxon>Alteromonadales</taxon>
        <taxon>Pseudoalteromonadaceae</taxon>
        <taxon>Pseudoalteromonas</taxon>
    </lineage>
</organism>
<evidence type="ECO:0008006" key="3">
    <source>
        <dbReference type="Google" id="ProtNLM"/>
    </source>
</evidence>
<dbReference type="Proteomes" id="UP000586305">
    <property type="component" value="Unassembled WGS sequence"/>
</dbReference>
<reference evidence="1 2" key="1">
    <citation type="submission" date="2020-04" db="EMBL/GenBank/DDBJ databases">
        <title>Pseudoalteromonas caenipelagi sp. nov., isolated from a tidal flat.</title>
        <authorList>
            <person name="Park S."/>
            <person name="Yoon J.-H."/>
        </authorList>
    </citation>
    <scope>NUCLEOTIDE SEQUENCE [LARGE SCALE GENOMIC DNA]</scope>
    <source>
        <strain evidence="1 2">JBTF-M23</strain>
    </source>
</reference>